<dbReference type="Proteomes" id="UP001590951">
    <property type="component" value="Unassembled WGS sequence"/>
</dbReference>
<organism evidence="1 2">
    <name type="scientific">Lepraria finkii</name>
    <dbReference type="NCBI Taxonomy" id="1340010"/>
    <lineage>
        <taxon>Eukaryota</taxon>
        <taxon>Fungi</taxon>
        <taxon>Dikarya</taxon>
        <taxon>Ascomycota</taxon>
        <taxon>Pezizomycotina</taxon>
        <taxon>Lecanoromycetes</taxon>
        <taxon>OSLEUM clade</taxon>
        <taxon>Lecanoromycetidae</taxon>
        <taxon>Lecanorales</taxon>
        <taxon>Lecanorineae</taxon>
        <taxon>Stereocaulaceae</taxon>
        <taxon>Lepraria</taxon>
    </lineage>
</organism>
<gene>
    <name evidence="1" type="ORF">ABVK25_011770</name>
</gene>
<comment type="caution">
    <text evidence="1">The sequence shown here is derived from an EMBL/GenBank/DDBJ whole genome shotgun (WGS) entry which is preliminary data.</text>
</comment>
<evidence type="ECO:0000313" key="2">
    <source>
        <dbReference type="Proteomes" id="UP001590951"/>
    </source>
</evidence>
<protein>
    <submittedName>
        <fullName evidence="1">Uncharacterized protein</fullName>
    </submittedName>
</protein>
<dbReference type="EMBL" id="JBHFEH010000116">
    <property type="protein sequence ID" value="KAL2046528.1"/>
    <property type="molecule type" value="Genomic_DNA"/>
</dbReference>
<name>A0ABR4AL96_9LECA</name>
<accession>A0ABR4AL96</accession>
<evidence type="ECO:0000313" key="1">
    <source>
        <dbReference type="EMBL" id="KAL2046528.1"/>
    </source>
</evidence>
<reference evidence="1 2" key="1">
    <citation type="submission" date="2024-09" db="EMBL/GenBank/DDBJ databases">
        <title>Rethinking Asexuality: The Enigmatic Case of Functional Sexual Genes in Lepraria (Stereocaulaceae).</title>
        <authorList>
            <person name="Doellman M."/>
            <person name="Sun Y."/>
            <person name="Barcenas-Pena A."/>
            <person name="Lumbsch H.T."/>
            <person name="Grewe F."/>
        </authorList>
    </citation>
    <scope>NUCLEOTIDE SEQUENCE [LARGE SCALE GENOMIC DNA]</scope>
    <source>
        <strain evidence="1 2">Grewe 0041</strain>
    </source>
</reference>
<keyword evidence="2" id="KW-1185">Reference proteome</keyword>
<proteinExistence type="predicted"/>
<sequence>MEPQNHVSKFLTLLVELRINVYKNNFKSLAEARVIRPLIPSHYTSSARVVSLLSVSQLVDREASETLYGKHTFMLAQFHRRESCNEAITA</sequence>